<evidence type="ECO:0000313" key="2">
    <source>
        <dbReference type="EMBL" id="KAA3477247.1"/>
    </source>
</evidence>
<dbReference type="EMBL" id="SMMG02000004">
    <property type="protein sequence ID" value="KAA3477247.1"/>
    <property type="molecule type" value="Genomic_DNA"/>
</dbReference>
<accession>A0A5B6W812</accession>
<reference evidence="3" key="1">
    <citation type="journal article" date="2019" name="Plant Biotechnol. J.">
        <title>Genome sequencing of the Australian wild diploid species Gossypium australe highlights disease resistance and delayed gland morphogenesis.</title>
        <authorList>
            <person name="Cai Y."/>
            <person name="Cai X."/>
            <person name="Wang Q."/>
            <person name="Wang P."/>
            <person name="Zhang Y."/>
            <person name="Cai C."/>
            <person name="Xu Y."/>
            <person name="Wang K."/>
            <person name="Zhou Z."/>
            <person name="Wang C."/>
            <person name="Geng S."/>
            <person name="Li B."/>
            <person name="Dong Q."/>
            <person name="Hou Y."/>
            <person name="Wang H."/>
            <person name="Ai P."/>
            <person name="Liu Z."/>
            <person name="Yi F."/>
            <person name="Sun M."/>
            <person name="An G."/>
            <person name="Cheng J."/>
            <person name="Zhang Y."/>
            <person name="Shi Q."/>
            <person name="Xie Y."/>
            <person name="Shi X."/>
            <person name="Chang Y."/>
            <person name="Huang F."/>
            <person name="Chen Y."/>
            <person name="Hong S."/>
            <person name="Mi L."/>
            <person name="Sun Q."/>
            <person name="Zhang L."/>
            <person name="Zhou B."/>
            <person name="Peng R."/>
            <person name="Zhang X."/>
            <person name="Liu F."/>
        </authorList>
    </citation>
    <scope>NUCLEOTIDE SEQUENCE [LARGE SCALE GENOMIC DNA]</scope>
    <source>
        <strain evidence="3">cv. PA1801</strain>
    </source>
</reference>
<feature type="compositionally biased region" description="Polar residues" evidence="1">
    <location>
        <begin position="172"/>
        <end position="184"/>
    </location>
</feature>
<dbReference type="OrthoDB" id="442970at2759"/>
<sequence>MKIRNNFRYLEETIGEVFKAITIMENVKEIWFSHMRYDALGLRWKLPIIRETILSSPQPSFCLVYLLVSDCPTVDLDFWNLCAGSSKPNDDKISARRSNDESTDDDQPRVEKLSLKKKGMGSEAKAERMAKADADLQLFSEAERGRLLQKQKKRRLRGREDDVLAKLEKFKQSISTKPAASSSKLEGGDKEDLSDWKAVRLEFAPDTKDGMSRKDDPNDYVVVDPLLEKGKEKFNRMQAKQKRREREWAGKSLT</sequence>
<feature type="region of interest" description="Disordered" evidence="1">
    <location>
        <begin position="89"/>
        <end position="127"/>
    </location>
</feature>
<evidence type="ECO:0000256" key="1">
    <source>
        <dbReference type="SAM" id="MobiDB-lite"/>
    </source>
</evidence>
<dbReference type="AlphaFoldDB" id="A0A5B6W812"/>
<keyword evidence="3" id="KW-1185">Reference proteome</keyword>
<feature type="region of interest" description="Disordered" evidence="1">
    <location>
        <begin position="231"/>
        <end position="254"/>
    </location>
</feature>
<name>A0A5B6W812_9ROSI</name>
<evidence type="ECO:0000313" key="3">
    <source>
        <dbReference type="Proteomes" id="UP000325315"/>
    </source>
</evidence>
<organism evidence="2 3">
    <name type="scientific">Gossypium australe</name>
    <dbReference type="NCBI Taxonomy" id="47621"/>
    <lineage>
        <taxon>Eukaryota</taxon>
        <taxon>Viridiplantae</taxon>
        <taxon>Streptophyta</taxon>
        <taxon>Embryophyta</taxon>
        <taxon>Tracheophyta</taxon>
        <taxon>Spermatophyta</taxon>
        <taxon>Magnoliopsida</taxon>
        <taxon>eudicotyledons</taxon>
        <taxon>Gunneridae</taxon>
        <taxon>Pentapetalae</taxon>
        <taxon>rosids</taxon>
        <taxon>malvids</taxon>
        <taxon>Malvales</taxon>
        <taxon>Malvaceae</taxon>
        <taxon>Malvoideae</taxon>
        <taxon>Gossypium</taxon>
    </lineage>
</organism>
<feature type="region of interest" description="Disordered" evidence="1">
    <location>
        <begin position="172"/>
        <end position="192"/>
    </location>
</feature>
<gene>
    <name evidence="2" type="primary">cwc27</name>
    <name evidence="2" type="ORF">EPI10_011146</name>
</gene>
<feature type="compositionally biased region" description="Basic and acidic residues" evidence="1">
    <location>
        <begin position="244"/>
        <end position="254"/>
    </location>
</feature>
<proteinExistence type="predicted"/>
<dbReference type="Proteomes" id="UP000325315">
    <property type="component" value="Unassembled WGS sequence"/>
</dbReference>
<dbReference type="GO" id="GO:0016853">
    <property type="term" value="F:isomerase activity"/>
    <property type="evidence" value="ECO:0007669"/>
    <property type="project" value="UniProtKB-KW"/>
</dbReference>
<protein>
    <submittedName>
        <fullName evidence="2">Peptidyl-prolyl cis-trans isomerase CYP57-like</fullName>
    </submittedName>
</protein>
<keyword evidence="2" id="KW-0413">Isomerase</keyword>
<feature type="compositionally biased region" description="Basic and acidic residues" evidence="1">
    <location>
        <begin position="89"/>
        <end position="114"/>
    </location>
</feature>
<comment type="caution">
    <text evidence="2">The sequence shown here is derived from an EMBL/GenBank/DDBJ whole genome shotgun (WGS) entry which is preliminary data.</text>
</comment>